<organism evidence="1 2">
    <name type="scientific">Armillaria luteobubalina</name>
    <dbReference type="NCBI Taxonomy" id="153913"/>
    <lineage>
        <taxon>Eukaryota</taxon>
        <taxon>Fungi</taxon>
        <taxon>Dikarya</taxon>
        <taxon>Basidiomycota</taxon>
        <taxon>Agaricomycotina</taxon>
        <taxon>Agaricomycetes</taxon>
        <taxon>Agaricomycetidae</taxon>
        <taxon>Agaricales</taxon>
        <taxon>Marasmiineae</taxon>
        <taxon>Physalacriaceae</taxon>
        <taxon>Armillaria</taxon>
    </lineage>
</organism>
<dbReference type="Gene3D" id="1.10.510.10">
    <property type="entry name" value="Transferase(Phosphotransferase) domain 1"/>
    <property type="match status" value="1"/>
</dbReference>
<reference evidence="1" key="1">
    <citation type="submission" date="2023-06" db="EMBL/GenBank/DDBJ databases">
        <authorList>
            <consortium name="Lawrence Berkeley National Laboratory"/>
            <person name="Ahrendt S."/>
            <person name="Sahu N."/>
            <person name="Indic B."/>
            <person name="Wong-Bajracharya J."/>
            <person name="Merenyi Z."/>
            <person name="Ke H.-M."/>
            <person name="Monk M."/>
            <person name="Kocsube S."/>
            <person name="Drula E."/>
            <person name="Lipzen A."/>
            <person name="Balint B."/>
            <person name="Henrissat B."/>
            <person name="Andreopoulos B."/>
            <person name="Martin F.M."/>
            <person name="Harder C.B."/>
            <person name="Rigling D."/>
            <person name="Ford K.L."/>
            <person name="Foster G.D."/>
            <person name="Pangilinan J."/>
            <person name="Papanicolaou A."/>
            <person name="Barry K."/>
            <person name="LaButti K."/>
            <person name="Viragh M."/>
            <person name="Koriabine M."/>
            <person name="Yan M."/>
            <person name="Riley R."/>
            <person name="Champramary S."/>
            <person name="Plett K.L."/>
            <person name="Tsai I.J."/>
            <person name="Slot J."/>
            <person name="Sipos G."/>
            <person name="Plett J."/>
            <person name="Nagy L.G."/>
            <person name="Grigoriev I.V."/>
        </authorList>
    </citation>
    <scope>NUCLEOTIDE SEQUENCE</scope>
    <source>
        <strain evidence="1">HWK02</strain>
    </source>
</reference>
<dbReference type="SUPFAM" id="SSF56112">
    <property type="entry name" value="Protein kinase-like (PK-like)"/>
    <property type="match status" value="1"/>
</dbReference>
<dbReference type="Proteomes" id="UP001175228">
    <property type="component" value="Unassembled WGS sequence"/>
</dbReference>
<evidence type="ECO:0000313" key="1">
    <source>
        <dbReference type="EMBL" id="KAK0491854.1"/>
    </source>
</evidence>
<evidence type="ECO:0008006" key="3">
    <source>
        <dbReference type="Google" id="ProtNLM"/>
    </source>
</evidence>
<proteinExistence type="predicted"/>
<dbReference type="AlphaFoldDB" id="A0AA39PYA0"/>
<gene>
    <name evidence="1" type="ORF">EDD18DRAFT_1109592</name>
</gene>
<accession>A0AA39PYA0</accession>
<evidence type="ECO:0000313" key="2">
    <source>
        <dbReference type="Proteomes" id="UP001175228"/>
    </source>
</evidence>
<dbReference type="InterPro" id="IPR011009">
    <property type="entry name" value="Kinase-like_dom_sf"/>
</dbReference>
<dbReference type="EMBL" id="JAUEPU010000033">
    <property type="protein sequence ID" value="KAK0491854.1"/>
    <property type="molecule type" value="Genomic_DNA"/>
</dbReference>
<keyword evidence="2" id="KW-1185">Reference proteome</keyword>
<protein>
    <recommendedName>
        <fullName evidence="3">Protein kinase domain-containing protein</fullName>
    </recommendedName>
</protein>
<sequence length="177" mass="19690">MWKKLDHQNNLPLFGVVSDFGRYDAMICPWLDNGSVTKYMDPERCGDLLSMIDRLQLFCEVGEGLRYWLDVLINDQGKALLGDFGLSSIVAEFDGTSCMTSGVSGTVCWVDASLYKLLLLDDATAYNNERYILSFGSVTLEGATPPRVNLTRTFADLIRSHTISLCPHRHPGGYRAA</sequence>
<comment type="caution">
    <text evidence="1">The sequence shown here is derived from an EMBL/GenBank/DDBJ whole genome shotgun (WGS) entry which is preliminary data.</text>
</comment>
<name>A0AA39PYA0_9AGAR</name>